<keyword evidence="3" id="KW-0472">Membrane</keyword>
<keyword evidence="4" id="KW-0564">Palmitate</keyword>
<keyword evidence="5" id="KW-0998">Cell outer membrane</keyword>
<comment type="caution">
    <text evidence="7">The sequence shown here is derived from an EMBL/GenBank/DDBJ whole genome shotgun (WGS) entry which is preliminary data.</text>
</comment>
<evidence type="ECO:0000256" key="6">
    <source>
        <dbReference type="ARBA" id="ARBA00023288"/>
    </source>
</evidence>
<evidence type="ECO:0008006" key="9">
    <source>
        <dbReference type="Google" id="ProtNLM"/>
    </source>
</evidence>
<keyword evidence="6" id="KW-0449">Lipoprotein</keyword>
<evidence type="ECO:0000313" key="7">
    <source>
        <dbReference type="EMBL" id="GAA3709247.1"/>
    </source>
</evidence>
<organism evidence="7 8">
    <name type="scientific">Oceanisphaera sediminis</name>
    <dbReference type="NCBI Taxonomy" id="981381"/>
    <lineage>
        <taxon>Bacteria</taxon>
        <taxon>Pseudomonadati</taxon>
        <taxon>Pseudomonadota</taxon>
        <taxon>Gammaproteobacteria</taxon>
        <taxon>Aeromonadales</taxon>
        <taxon>Aeromonadaceae</taxon>
        <taxon>Oceanisphaera</taxon>
    </lineage>
</organism>
<evidence type="ECO:0000256" key="5">
    <source>
        <dbReference type="ARBA" id="ARBA00023237"/>
    </source>
</evidence>
<evidence type="ECO:0000256" key="2">
    <source>
        <dbReference type="ARBA" id="ARBA00022729"/>
    </source>
</evidence>
<evidence type="ECO:0000256" key="4">
    <source>
        <dbReference type="ARBA" id="ARBA00023139"/>
    </source>
</evidence>
<evidence type="ECO:0000256" key="3">
    <source>
        <dbReference type="ARBA" id="ARBA00023136"/>
    </source>
</evidence>
<keyword evidence="2" id="KW-0732">Signal</keyword>
<dbReference type="Proteomes" id="UP001501479">
    <property type="component" value="Unassembled WGS sequence"/>
</dbReference>
<name>A0ABP7DRD1_9GAMM</name>
<proteinExistence type="predicted"/>
<reference evidence="8" key="1">
    <citation type="journal article" date="2019" name="Int. J. Syst. Evol. Microbiol.">
        <title>The Global Catalogue of Microorganisms (GCM) 10K type strain sequencing project: providing services to taxonomists for standard genome sequencing and annotation.</title>
        <authorList>
            <consortium name="The Broad Institute Genomics Platform"/>
            <consortium name="The Broad Institute Genome Sequencing Center for Infectious Disease"/>
            <person name="Wu L."/>
            <person name="Ma J."/>
        </authorList>
    </citation>
    <scope>NUCLEOTIDE SEQUENCE [LARGE SCALE GENOMIC DNA]</scope>
    <source>
        <strain evidence="8">JCM 17329</strain>
    </source>
</reference>
<dbReference type="NCBIfam" id="NF047847">
    <property type="entry name" value="SS_mature_LptM"/>
    <property type="match status" value="1"/>
</dbReference>
<sequence>MELTVFHRPLPIAFENVNAIIRAWKHIHSHPMNIFKLTALVALFLSLAACGLKGPLTLPDTEQQQPRVEQS</sequence>
<dbReference type="Pfam" id="PF13627">
    <property type="entry name" value="LptM_cons"/>
    <property type="match status" value="1"/>
</dbReference>
<evidence type="ECO:0000256" key="1">
    <source>
        <dbReference type="ARBA" id="ARBA00004459"/>
    </source>
</evidence>
<protein>
    <recommendedName>
        <fullName evidence="9">Lipopeptide</fullName>
    </recommendedName>
</protein>
<accession>A0ABP7DRD1</accession>
<comment type="subcellular location">
    <subcellularLocation>
        <location evidence="1">Cell outer membrane</location>
        <topology evidence="1">Lipid-anchor</topology>
    </subcellularLocation>
</comment>
<keyword evidence="8" id="KW-1185">Reference proteome</keyword>
<evidence type="ECO:0000313" key="8">
    <source>
        <dbReference type="Proteomes" id="UP001501479"/>
    </source>
</evidence>
<dbReference type="InterPro" id="IPR032831">
    <property type="entry name" value="LptM_cons"/>
</dbReference>
<gene>
    <name evidence="7" type="ORF">GCM10022421_15440</name>
</gene>
<dbReference type="EMBL" id="BAABDS010000026">
    <property type="protein sequence ID" value="GAA3709247.1"/>
    <property type="molecule type" value="Genomic_DNA"/>
</dbReference>